<evidence type="ECO:0000256" key="1">
    <source>
        <dbReference type="SAM" id="SignalP"/>
    </source>
</evidence>
<dbReference type="Pfam" id="PF09136">
    <property type="entry name" value="Glucodextran_B"/>
    <property type="match status" value="1"/>
</dbReference>
<evidence type="ECO:0000313" key="2">
    <source>
        <dbReference type="EMBL" id="UQZ83468.1"/>
    </source>
</evidence>
<reference evidence="2" key="2">
    <citation type="journal article" date="2021" name="J Anim Sci Technol">
        <title>Complete genome sequence of Paenibacillus konkukensis sp. nov. SK3146 as a potential probiotic strain.</title>
        <authorList>
            <person name="Jung H.I."/>
            <person name="Park S."/>
            <person name="Niu K.M."/>
            <person name="Lee S.W."/>
            <person name="Kothari D."/>
            <person name="Yi K.J."/>
            <person name="Kim S.K."/>
        </authorList>
    </citation>
    <scope>NUCLEOTIDE SEQUENCE</scope>
    <source>
        <strain evidence="2">SK3146</strain>
    </source>
</reference>
<dbReference type="RefSeq" id="WP_249865483.1">
    <property type="nucleotide sequence ID" value="NZ_CP027059.1"/>
</dbReference>
<gene>
    <name evidence="2" type="ORF">SK3146_02655</name>
</gene>
<reference evidence="2" key="1">
    <citation type="submission" date="2018-02" db="EMBL/GenBank/DDBJ databases">
        <authorList>
            <person name="Kim S.-K."/>
            <person name="Jung H.-I."/>
            <person name="Lee S.-W."/>
        </authorList>
    </citation>
    <scope>NUCLEOTIDE SEQUENCE</scope>
    <source>
        <strain evidence="2">SK3146</strain>
    </source>
</reference>
<dbReference type="Proteomes" id="UP001057134">
    <property type="component" value="Chromosome"/>
</dbReference>
<accession>A0ABY4RMS8</accession>
<dbReference type="Gene3D" id="2.60.120.200">
    <property type="match status" value="1"/>
</dbReference>
<sequence>MRSIIYRLLCFALLIQPLAAGGLLLPNPAPAAAASVNDIETMLEKDFSVIAEGTSGAQMGFDYGSLPAGAEGTAVIETEPATGQRALHMSVKDAGENMFLMSKTFSESQTGTITAEITFLQPGSKKQDQLLQLYNSGIGTNSKYLVVGGIDPNKGAVYWTDTAPADLKIPYQIDQWHTMKIEVNTVNKRFSLWLDGVLIRAREKANLFSVPEAQVDIFNFKKLVIGTPKGDGDLYVKKIKVTRAPFAKPETPQIAYWLERNQSIAVWIYPDTAVTRYVLRIKAREEDPWYISTSYTGTPQTIPILASPSANNEWDYDLNKAVKITNGKKYYIGITAITRDEFNKADIESKMTEFEATPTAVTPMETPDTNIIGTIQAYNNYNINRWSLQSGLKKGDEVFADRTSPLKIDEAPAKYQSVDRIKMHADTMKYSDTSQIATFPVRDKANVYVAMDQRETPPDWLQPEQGWSDTGDTVKLSDTALSYTFKIYKKVYDANEEAVMGLNRYADYNSGKNAGYFVFAERIPTGLTIDPVKEYTNTAHYTISGSVTDNVYAASVSSSVYQSVYDAPGSVTLAVYHNKSLVYNSPLSGNRYELDLTLTPGENLVEVIASRSHSAFSDQATALIHYDRDTPELQIPAPPSVVREPVYNLEGTLSKAASLTVKLNGRVVADSVGQSVYGPFAYPLTLDEGSNIIEVSSVDLAGNEASVSYMIRYEFWAGLPQAFDLSGAPVSDNRFSDQMLARKQITNTTATVKHVTLWFVLYDDNRTMLDYSSLETELAPGETKSLHAGFSVPASFSGYVKAFVWDSMTGMKPLSDTLKLSGSTE</sequence>
<keyword evidence="1" id="KW-0732">Signal</keyword>
<protein>
    <submittedName>
        <fullName evidence="2">Uncharacterized protein</fullName>
    </submittedName>
</protein>
<evidence type="ECO:0000313" key="3">
    <source>
        <dbReference type="Proteomes" id="UP001057134"/>
    </source>
</evidence>
<dbReference type="Gene3D" id="2.60.40.10">
    <property type="entry name" value="Immunoglobulins"/>
    <property type="match status" value="1"/>
</dbReference>
<feature type="signal peptide" evidence="1">
    <location>
        <begin position="1"/>
        <end position="31"/>
    </location>
</feature>
<feature type="chain" id="PRO_5047193832" evidence="1">
    <location>
        <begin position="32"/>
        <end position="825"/>
    </location>
</feature>
<name>A0ABY4RMS8_9BACL</name>
<keyword evidence="3" id="KW-1185">Reference proteome</keyword>
<organism evidence="2 3">
    <name type="scientific">Paenibacillus konkukensis</name>
    <dbReference type="NCBI Taxonomy" id="2020716"/>
    <lineage>
        <taxon>Bacteria</taxon>
        <taxon>Bacillati</taxon>
        <taxon>Bacillota</taxon>
        <taxon>Bacilli</taxon>
        <taxon>Bacillales</taxon>
        <taxon>Paenibacillaceae</taxon>
        <taxon>Paenibacillus</taxon>
    </lineage>
</organism>
<dbReference type="EMBL" id="CP027059">
    <property type="protein sequence ID" value="UQZ83468.1"/>
    <property type="molecule type" value="Genomic_DNA"/>
</dbReference>
<dbReference type="InterPro" id="IPR013783">
    <property type="entry name" value="Ig-like_fold"/>
</dbReference>
<proteinExistence type="predicted"/>